<evidence type="ECO:0000256" key="1">
    <source>
        <dbReference type="SAM" id="MobiDB-lite"/>
    </source>
</evidence>
<sequence>MPRAYYCKLSCIPTAKQSRSSPPHHPAQNAPIPPQQPANIKYTHSHAPTRHP</sequence>
<accession>A0A5C3KVU9</accession>
<name>A0A5C3KVU9_COPMA</name>
<evidence type="ECO:0000313" key="2">
    <source>
        <dbReference type="EMBL" id="TFK24552.1"/>
    </source>
</evidence>
<dbReference type="AlphaFoldDB" id="A0A5C3KVU9"/>
<keyword evidence="3" id="KW-1185">Reference proteome</keyword>
<feature type="region of interest" description="Disordered" evidence="1">
    <location>
        <begin position="14"/>
        <end position="52"/>
    </location>
</feature>
<dbReference type="Proteomes" id="UP000307440">
    <property type="component" value="Unassembled WGS sequence"/>
</dbReference>
<protein>
    <submittedName>
        <fullName evidence="2">Uncharacterized protein</fullName>
    </submittedName>
</protein>
<reference evidence="2 3" key="1">
    <citation type="journal article" date="2019" name="Nat. Ecol. Evol.">
        <title>Megaphylogeny resolves global patterns of mushroom evolution.</title>
        <authorList>
            <person name="Varga T."/>
            <person name="Krizsan K."/>
            <person name="Foldi C."/>
            <person name="Dima B."/>
            <person name="Sanchez-Garcia M."/>
            <person name="Sanchez-Ramirez S."/>
            <person name="Szollosi G.J."/>
            <person name="Szarkandi J.G."/>
            <person name="Papp V."/>
            <person name="Albert L."/>
            <person name="Andreopoulos W."/>
            <person name="Angelini C."/>
            <person name="Antonin V."/>
            <person name="Barry K.W."/>
            <person name="Bougher N.L."/>
            <person name="Buchanan P."/>
            <person name="Buyck B."/>
            <person name="Bense V."/>
            <person name="Catcheside P."/>
            <person name="Chovatia M."/>
            <person name="Cooper J."/>
            <person name="Damon W."/>
            <person name="Desjardin D."/>
            <person name="Finy P."/>
            <person name="Geml J."/>
            <person name="Haridas S."/>
            <person name="Hughes K."/>
            <person name="Justo A."/>
            <person name="Karasinski D."/>
            <person name="Kautmanova I."/>
            <person name="Kiss B."/>
            <person name="Kocsube S."/>
            <person name="Kotiranta H."/>
            <person name="LaButti K.M."/>
            <person name="Lechner B.E."/>
            <person name="Liimatainen K."/>
            <person name="Lipzen A."/>
            <person name="Lukacs Z."/>
            <person name="Mihaltcheva S."/>
            <person name="Morgado L.N."/>
            <person name="Niskanen T."/>
            <person name="Noordeloos M.E."/>
            <person name="Ohm R.A."/>
            <person name="Ortiz-Santana B."/>
            <person name="Ovrebo C."/>
            <person name="Racz N."/>
            <person name="Riley R."/>
            <person name="Savchenko A."/>
            <person name="Shiryaev A."/>
            <person name="Soop K."/>
            <person name="Spirin V."/>
            <person name="Szebenyi C."/>
            <person name="Tomsovsky M."/>
            <person name="Tulloss R.E."/>
            <person name="Uehling J."/>
            <person name="Grigoriev I.V."/>
            <person name="Vagvolgyi C."/>
            <person name="Papp T."/>
            <person name="Martin F.M."/>
            <person name="Miettinen O."/>
            <person name="Hibbett D.S."/>
            <person name="Nagy L.G."/>
        </authorList>
    </citation>
    <scope>NUCLEOTIDE SEQUENCE [LARGE SCALE GENOMIC DNA]</scope>
    <source>
        <strain evidence="2 3">CBS 121175</strain>
    </source>
</reference>
<evidence type="ECO:0000313" key="3">
    <source>
        <dbReference type="Proteomes" id="UP000307440"/>
    </source>
</evidence>
<dbReference type="EMBL" id="ML210198">
    <property type="protein sequence ID" value="TFK24552.1"/>
    <property type="molecule type" value="Genomic_DNA"/>
</dbReference>
<feature type="compositionally biased region" description="Basic residues" evidence="1">
    <location>
        <begin position="43"/>
        <end position="52"/>
    </location>
</feature>
<gene>
    <name evidence="2" type="ORF">FA15DRAFT_669406</name>
</gene>
<proteinExistence type="predicted"/>
<organism evidence="2 3">
    <name type="scientific">Coprinopsis marcescibilis</name>
    <name type="common">Agaric fungus</name>
    <name type="synonym">Psathyrella marcescibilis</name>
    <dbReference type="NCBI Taxonomy" id="230819"/>
    <lineage>
        <taxon>Eukaryota</taxon>
        <taxon>Fungi</taxon>
        <taxon>Dikarya</taxon>
        <taxon>Basidiomycota</taxon>
        <taxon>Agaricomycotina</taxon>
        <taxon>Agaricomycetes</taxon>
        <taxon>Agaricomycetidae</taxon>
        <taxon>Agaricales</taxon>
        <taxon>Agaricineae</taxon>
        <taxon>Psathyrellaceae</taxon>
        <taxon>Coprinopsis</taxon>
    </lineage>
</organism>